<keyword evidence="3" id="KW-0560">Oxidoreductase</keyword>
<dbReference type="PANTHER" id="PTHR43408:SF2">
    <property type="entry name" value="FMN REDUCTASE (NADPH)"/>
    <property type="match status" value="1"/>
</dbReference>
<gene>
    <name evidence="6" type="ORF">GCM10010430_56930</name>
</gene>
<feature type="region of interest" description="Disordered" evidence="4">
    <location>
        <begin position="95"/>
        <end position="133"/>
    </location>
</feature>
<feature type="compositionally biased region" description="Pro residues" evidence="4">
    <location>
        <begin position="103"/>
        <end position="112"/>
    </location>
</feature>
<evidence type="ECO:0000256" key="1">
    <source>
        <dbReference type="ARBA" id="ARBA00022630"/>
    </source>
</evidence>
<accession>A0ABN3EP88</accession>
<keyword evidence="7" id="KW-1185">Reference proteome</keyword>
<name>A0ABN3EP88_9ACTN</name>
<dbReference type="EMBL" id="BAAATR010000031">
    <property type="protein sequence ID" value="GAA2264800.1"/>
    <property type="molecule type" value="Genomic_DNA"/>
</dbReference>
<keyword evidence="1" id="KW-0285">Flavoprotein</keyword>
<dbReference type="InterPro" id="IPR029039">
    <property type="entry name" value="Flavoprotein-like_sf"/>
</dbReference>
<sequence>MIFSASHSGPLKSFFDAIDHEALTGKPVLIAATGGTVRHSLAPERALRPLFAHLRAIVLPTALYAASADWGGEDELAPRIARAARELAAAMLVRPLVGRSPGEPGPGEPGPGEPGREPGAPGRPGREPLVPFEQQLAALRVEQRNHRQPTPVCQAPVGAPGCWHRLPAW</sequence>
<evidence type="ECO:0000313" key="7">
    <source>
        <dbReference type="Proteomes" id="UP001500305"/>
    </source>
</evidence>
<evidence type="ECO:0000256" key="4">
    <source>
        <dbReference type="SAM" id="MobiDB-lite"/>
    </source>
</evidence>
<evidence type="ECO:0000256" key="2">
    <source>
        <dbReference type="ARBA" id="ARBA00022643"/>
    </source>
</evidence>
<dbReference type="InterPro" id="IPR005025">
    <property type="entry name" value="FMN_Rdtase-like_dom"/>
</dbReference>
<keyword evidence="2" id="KW-0288">FMN</keyword>
<dbReference type="Gene3D" id="3.40.50.360">
    <property type="match status" value="1"/>
</dbReference>
<comment type="caution">
    <text evidence="6">The sequence shown here is derived from an EMBL/GenBank/DDBJ whole genome shotgun (WGS) entry which is preliminary data.</text>
</comment>
<protein>
    <recommendedName>
        <fullName evidence="5">NADPH-dependent FMN reductase-like domain-containing protein</fullName>
    </recommendedName>
</protein>
<evidence type="ECO:0000256" key="3">
    <source>
        <dbReference type="ARBA" id="ARBA00023002"/>
    </source>
</evidence>
<evidence type="ECO:0000313" key="6">
    <source>
        <dbReference type="EMBL" id="GAA2264800.1"/>
    </source>
</evidence>
<evidence type="ECO:0000259" key="5">
    <source>
        <dbReference type="Pfam" id="PF03358"/>
    </source>
</evidence>
<dbReference type="SUPFAM" id="SSF52218">
    <property type="entry name" value="Flavoproteins"/>
    <property type="match status" value="1"/>
</dbReference>
<dbReference type="PANTHER" id="PTHR43408">
    <property type="entry name" value="FMN REDUCTASE (NADPH)"/>
    <property type="match status" value="1"/>
</dbReference>
<organism evidence="6 7">
    <name type="scientific">Kitasatospora cystarginea</name>
    <dbReference type="NCBI Taxonomy" id="58350"/>
    <lineage>
        <taxon>Bacteria</taxon>
        <taxon>Bacillati</taxon>
        <taxon>Actinomycetota</taxon>
        <taxon>Actinomycetes</taxon>
        <taxon>Kitasatosporales</taxon>
        <taxon>Streptomycetaceae</taxon>
        <taxon>Kitasatospora</taxon>
    </lineage>
</organism>
<proteinExistence type="predicted"/>
<feature type="domain" description="NADPH-dependent FMN reductase-like" evidence="5">
    <location>
        <begin position="3"/>
        <end position="69"/>
    </location>
</feature>
<dbReference type="Proteomes" id="UP001500305">
    <property type="component" value="Unassembled WGS sequence"/>
</dbReference>
<reference evidence="6 7" key="1">
    <citation type="journal article" date="2019" name="Int. J. Syst. Evol. Microbiol.">
        <title>The Global Catalogue of Microorganisms (GCM) 10K type strain sequencing project: providing services to taxonomists for standard genome sequencing and annotation.</title>
        <authorList>
            <consortium name="The Broad Institute Genomics Platform"/>
            <consortium name="The Broad Institute Genome Sequencing Center for Infectious Disease"/>
            <person name="Wu L."/>
            <person name="Ma J."/>
        </authorList>
    </citation>
    <scope>NUCLEOTIDE SEQUENCE [LARGE SCALE GENOMIC DNA]</scope>
    <source>
        <strain evidence="6 7">JCM 7356</strain>
    </source>
</reference>
<dbReference type="InterPro" id="IPR051814">
    <property type="entry name" value="NAD(P)H-dep_FMN_reductase"/>
</dbReference>
<dbReference type="Pfam" id="PF03358">
    <property type="entry name" value="FMN_red"/>
    <property type="match status" value="1"/>
</dbReference>